<dbReference type="Gene3D" id="1.25.40.10">
    <property type="entry name" value="Tetratricopeptide repeat domain"/>
    <property type="match status" value="1"/>
</dbReference>
<proteinExistence type="predicted"/>
<gene>
    <name evidence="1" type="ORF">QWF21_05310</name>
</gene>
<dbReference type="SUPFAM" id="SSF81901">
    <property type="entry name" value="HCP-like"/>
    <property type="match status" value="1"/>
</dbReference>
<sequence length="116" mass="12568">MPTGWLKAQMAFSFGECYMDGLAGAAPNVDKAIPYFEYGAELGNTTSAHVLASLRLFYVRDVELQKLGFDYLNDEYLTGSMFAAGKLGEAYQLGLGTDKDLITAIGPIDAEQVKVT</sequence>
<protein>
    <recommendedName>
        <fullName evidence="3">Sel1 repeat family protein</fullName>
    </recommendedName>
</protein>
<dbReference type="Proteomes" id="UP001339167">
    <property type="component" value="Unassembled WGS sequence"/>
</dbReference>
<evidence type="ECO:0000313" key="1">
    <source>
        <dbReference type="EMBL" id="MEE2023658.1"/>
    </source>
</evidence>
<dbReference type="RefSeq" id="WP_330087011.1">
    <property type="nucleotide sequence ID" value="NZ_JAUGZK010000003.1"/>
</dbReference>
<evidence type="ECO:0008006" key="3">
    <source>
        <dbReference type="Google" id="ProtNLM"/>
    </source>
</evidence>
<dbReference type="InterPro" id="IPR011990">
    <property type="entry name" value="TPR-like_helical_dom_sf"/>
</dbReference>
<reference evidence="1 2" key="1">
    <citation type="submission" date="2023-06" db="EMBL/GenBank/DDBJ databases">
        <title>Alkalimonas sp., MEB004 an alkaliphilic bacterium isolated from Lonar Lake, India.</title>
        <authorList>
            <person name="Joshi A."/>
            <person name="Thite S."/>
        </authorList>
    </citation>
    <scope>NUCLEOTIDE SEQUENCE [LARGE SCALE GENOMIC DNA]</scope>
    <source>
        <strain evidence="1 2">MEB004</strain>
    </source>
</reference>
<name>A0ABU7JE74_9GAMM</name>
<evidence type="ECO:0000313" key="2">
    <source>
        <dbReference type="Proteomes" id="UP001339167"/>
    </source>
</evidence>
<organism evidence="1 2">
    <name type="scientific">Alkalimonas mucilaginosa</name>
    <dbReference type="NCBI Taxonomy" id="3057676"/>
    <lineage>
        <taxon>Bacteria</taxon>
        <taxon>Pseudomonadati</taxon>
        <taxon>Pseudomonadota</taxon>
        <taxon>Gammaproteobacteria</taxon>
        <taxon>Alkalimonas</taxon>
    </lineage>
</organism>
<comment type="caution">
    <text evidence="1">The sequence shown here is derived from an EMBL/GenBank/DDBJ whole genome shotgun (WGS) entry which is preliminary data.</text>
</comment>
<accession>A0ABU7JE74</accession>
<keyword evidence="2" id="KW-1185">Reference proteome</keyword>
<dbReference type="EMBL" id="JAUGZK010000003">
    <property type="protein sequence ID" value="MEE2023658.1"/>
    <property type="molecule type" value="Genomic_DNA"/>
</dbReference>